<dbReference type="InterPro" id="IPR024535">
    <property type="entry name" value="RHGA/B-epi-like_pectate_lyase"/>
</dbReference>
<evidence type="ECO:0000313" key="4">
    <source>
        <dbReference type="EMBL" id="KAG2178284.1"/>
    </source>
</evidence>
<gene>
    <name evidence="4" type="ORF">INT44_001434</name>
</gene>
<evidence type="ECO:0000259" key="3">
    <source>
        <dbReference type="PROSITE" id="PS51212"/>
    </source>
</evidence>
<dbReference type="FunFam" id="2.160.20.10:FF:000023">
    <property type="entry name" value="Exo-beta-1,3-glucanase Exg0"/>
    <property type="match status" value="1"/>
</dbReference>
<evidence type="ECO:0000256" key="2">
    <source>
        <dbReference type="SAM" id="SignalP"/>
    </source>
</evidence>
<dbReference type="InterPro" id="IPR039279">
    <property type="entry name" value="QRT3-like"/>
</dbReference>
<keyword evidence="5" id="KW-1185">Reference proteome</keyword>
<protein>
    <recommendedName>
        <fullName evidence="3">WSC domain-containing protein</fullName>
    </recommendedName>
</protein>
<sequence>MYLKTTLLVQVTLSLAALSVHGLPTSKKEGLVSRAAAAVGSSCAGATLTPSVSAAPMWIQGITHNGLASFNSAPSTYTVYRNVKDFGAKGDGVTDDTAAINQAISSGGRCGDNCPNQSSTTQPAVVFFPAGKYKVSKPIIQYYFTQLVGDALAPPTLLASSDFSGMAVVDSDPYGSNGYNWFGNTNNFYRQVRNFVIDLTQTSATATTTGIHWQVAQATSLTNIVFQMSTASNTGHQGIWMENGSGGFMSDLVFNGGKFGMWVGSQQFTSRNLTFNSAQTAIYMNWNWAWTFKTININNCQKGIDMTAGGATNQGVGSILLQDATISNTPIGVLSDTSASSSPKASGSLLLDNVKLTNVPAVVKSDSGTTILAGTTGSSTIASWGQGTVYTTTGGSGTFQQGNLPSAPSKPSALLGTHGFFERPRPQYEQYAVSSFYNVKSAGAKGDGSTDDTAALQAAINNYAGCKIIFIPAGNYLVTSTITVPAGSRIVGEAWSTILAGGTTAWQSKTSLSPVFKVGNAGDSGTAELSDLVFSTKGPQPGAVLVEWNIRDPSGQQGAAGMWDVHFRVGGAVGTNLQSAQCAKGSSTASASCYGAGMLLHVTSSASAYLENVWAWTADHDLDGGSQLSIYTGRGILIESSQGPVWLYGTASEHNVLYQYQLSGASNVYMGMIQTETPYYQPAPLANVPYPVISSIADPTFSNCPAGSLTCAMAWGLRALNSNNVFVYGAGLYNFFSNYDQTCLTTESCQDAMADLENSNSHLYVYNLNTKAATNMVWSSANGVLAKQADNPNGFCQTINAFLVEAGTSSVPPSSTTTTTTTTTSATKTTTTSSKTSTTTSASPSSSNGWTYLGCYVDALNPRTLPWGGATIPTGMTVEGCEAACAANSYIYAGVEYGNECWCGNTMPPTSAPASDCNMPCKGNAAETCGAGSRFNVYKSS</sequence>
<dbReference type="InterPro" id="IPR011050">
    <property type="entry name" value="Pectin_lyase_fold/virulence"/>
</dbReference>
<dbReference type="PROSITE" id="PS51212">
    <property type="entry name" value="WSC"/>
    <property type="match status" value="1"/>
</dbReference>
<reference evidence="4" key="1">
    <citation type="submission" date="2020-12" db="EMBL/GenBank/DDBJ databases">
        <title>Metabolic potential, ecology and presence of endohyphal bacteria is reflected in genomic diversity of Mucoromycotina.</title>
        <authorList>
            <person name="Muszewska A."/>
            <person name="Okrasinska A."/>
            <person name="Steczkiewicz K."/>
            <person name="Drgas O."/>
            <person name="Orlowska M."/>
            <person name="Perlinska-Lenart U."/>
            <person name="Aleksandrzak-Piekarczyk T."/>
            <person name="Szatraj K."/>
            <person name="Zielenkiewicz U."/>
            <person name="Pilsyk S."/>
            <person name="Malc E."/>
            <person name="Mieczkowski P."/>
            <person name="Kruszewska J.S."/>
            <person name="Biernat P."/>
            <person name="Pawlowska J."/>
        </authorList>
    </citation>
    <scope>NUCLEOTIDE SEQUENCE</scope>
    <source>
        <strain evidence="4">WA0000051536</strain>
    </source>
</reference>
<dbReference type="Gene3D" id="2.160.20.10">
    <property type="entry name" value="Single-stranded right-handed beta-helix, Pectin lyase-like"/>
    <property type="match status" value="2"/>
</dbReference>
<dbReference type="GO" id="GO:0004650">
    <property type="term" value="F:polygalacturonase activity"/>
    <property type="evidence" value="ECO:0007669"/>
    <property type="project" value="InterPro"/>
</dbReference>
<dbReference type="Pfam" id="PF12708">
    <property type="entry name" value="Pect-lyase_RHGA_epim"/>
    <property type="match status" value="2"/>
</dbReference>
<dbReference type="SUPFAM" id="SSF51126">
    <property type="entry name" value="Pectin lyase-like"/>
    <property type="match status" value="2"/>
</dbReference>
<feature type="chain" id="PRO_5033994237" description="WSC domain-containing protein" evidence="2">
    <location>
        <begin position="23"/>
        <end position="941"/>
    </location>
</feature>
<name>A0A8H7UGE8_9FUNG</name>
<dbReference type="Pfam" id="PF01822">
    <property type="entry name" value="WSC"/>
    <property type="match status" value="1"/>
</dbReference>
<comment type="caution">
    <text evidence="4">The sequence shown here is derived from an EMBL/GenBank/DDBJ whole genome shotgun (WGS) entry which is preliminary data.</text>
</comment>
<dbReference type="FunFam" id="2.160.20.10:FF:000026">
    <property type="entry name" value="Exo-beta-1,3-glucanase Exg0"/>
    <property type="match status" value="1"/>
</dbReference>
<keyword evidence="2" id="KW-0732">Signal</keyword>
<dbReference type="InterPro" id="IPR012334">
    <property type="entry name" value="Pectin_lyas_fold"/>
</dbReference>
<dbReference type="OrthoDB" id="1046782at2759"/>
<dbReference type="CDD" id="cd23668">
    <property type="entry name" value="GH55_beta13glucanase-like"/>
    <property type="match status" value="1"/>
</dbReference>
<dbReference type="PANTHER" id="PTHR33928">
    <property type="entry name" value="POLYGALACTURONASE QRT3"/>
    <property type="match status" value="1"/>
</dbReference>
<accession>A0A8H7UGE8</accession>
<dbReference type="AlphaFoldDB" id="A0A8H7UGE8"/>
<feature type="region of interest" description="Disordered" evidence="1">
    <location>
        <begin position="808"/>
        <end position="847"/>
    </location>
</feature>
<organism evidence="4 5">
    <name type="scientific">Umbelopsis vinacea</name>
    <dbReference type="NCBI Taxonomy" id="44442"/>
    <lineage>
        <taxon>Eukaryota</taxon>
        <taxon>Fungi</taxon>
        <taxon>Fungi incertae sedis</taxon>
        <taxon>Mucoromycota</taxon>
        <taxon>Mucoromycotina</taxon>
        <taxon>Umbelopsidomycetes</taxon>
        <taxon>Umbelopsidales</taxon>
        <taxon>Umbelopsidaceae</taxon>
        <taxon>Umbelopsis</taxon>
    </lineage>
</organism>
<feature type="signal peptide" evidence="2">
    <location>
        <begin position="1"/>
        <end position="22"/>
    </location>
</feature>
<feature type="domain" description="WSC" evidence="3">
    <location>
        <begin position="849"/>
        <end position="941"/>
    </location>
</feature>
<dbReference type="InterPro" id="IPR002889">
    <property type="entry name" value="WSC_carb-bd"/>
</dbReference>
<dbReference type="Proteomes" id="UP000612746">
    <property type="component" value="Unassembled WGS sequence"/>
</dbReference>
<evidence type="ECO:0000313" key="5">
    <source>
        <dbReference type="Proteomes" id="UP000612746"/>
    </source>
</evidence>
<evidence type="ECO:0000256" key="1">
    <source>
        <dbReference type="SAM" id="MobiDB-lite"/>
    </source>
</evidence>
<dbReference type="PANTHER" id="PTHR33928:SF2">
    <property type="entry name" value="PECTATE LYASE SUPERFAMILY PROTEIN DOMAIN-CONTAINING PROTEIN-RELATED"/>
    <property type="match status" value="1"/>
</dbReference>
<proteinExistence type="predicted"/>
<dbReference type="EMBL" id="JAEPRA010000011">
    <property type="protein sequence ID" value="KAG2178284.1"/>
    <property type="molecule type" value="Genomic_DNA"/>
</dbReference>
<dbReference type="SMART" id="SM00321">
    <property type="entry name" value="WSC"/>
    <property type="match status" value="1"/>
</dbReference>